<dbReference type="Pfam" id="PF18515">
    <property type="entry name" value="Rh5"/>
    <property type="match status" value="1"/>
</dbReference>
<evidence type="ECO:0000313" key="5">
    <source>
        <dbReference type="Proteomes" id="UP000515550"/>
    </source>
</evidence>
<feature type="region of interest" description="Disordered" evidence="2">
    <location>
        <begin position="1010"/>
        <end position="1054"/>
    </location>
</feature>
<proteinExistence type="predicted"/>
<keyword evidence="1" id="KW-0175">Coiled coil</keyword>
<organism evidence="4 5">
    <name type="scientific">Plasmodium vinckei brucechwatti</name>
    <dbReference type="NCBI Taxonomy" id="119398"/>
    <lineage>
        <taxon>Eukaryota</taxon>
        <taxon>Sar</taxon>
        <taxon>Alveolata</taxon>
        <taxon>Apicomplexa</taxon>
        <taxon>Aconoidasida</taxon>
        <taxon>Haemosporida</taxon>
        <taxon>Plasmodiidae</taxon>
        <taxon>Plasmodium</taxon>
        <taxon>Plasmodium (Vinckeia)</taxon>
    </lineage>
</organism>
<feature type="coiled-coil region" evidence="1">
    <location>
        <begin position="533"/>
        <end position="573"/>
    </location>
</feature>
<feature type="coiled-coil region" evidence="1">
    <location>
        <begin position="816"/>
        <end position="843"/>
    </location>
</feature>
<evidence type="ECO:0000259" key="3">
    <source>
        <dbReference type="Pfam" id="PF18515"/>
    </source>
</evidence>
<evidence type="ECO:0000256" key="2">
    <source>
        <dbReference type="SAM" id="MobiDB-lite"/>
    </source>
</evidence>
<feature type="compositionally biased region" description="Low complexity" evidence="2">
    <location>
        <begin position="1030"/>
        <end position="1040"/>
    </location>
</feature>
<dbReference type="Proteomes" id="UP000515550">
    <property type="component" value="Chromosome PVBDA_07"/>
</dbReference>
<gene>
    <name evidence="4" type="ORF">PVBDA_0700150</name>
</gene>
<sequence>MRVYKHLKKTMLGLFVLLGVVFSRKSILARALNTHYQANSLTLDSNLNKSELSNHEPKNETSTANSLYPNTLNNVNIIYNEWEDDDVSLYEYYRPIYTHEHIRNLLRDVIAISEWGLNRIWGKVADYSGKIKKLENSCGEMKKNLSTVIENLENPAYNYQNKTFQNTFSLLKTKRADLIQCVKSNYNTLNNDIKELANYDRYSMYEVMKINPSMIIVPIYNTRIDLIKNEIEKDSTKIKSLSLNEAETVSNFINQIASIIENEPELKTNLDTIKFMHKQINHIIKLYKKYTENYNTKYNIIMKLQKIENAYKVSTANAVKYISDLGENYANSKYNYNILIDLDRLYNSKKTQMNNIFIFLTQILIGKVDPSSNKIVQDDIYYYNMSQPKEILNNLKDLFHKTFGKNVDSYDKNLDLKDSENENNDVIAKAVLLINQLEDLIKSMESIYNNDAPISEIQTEINRKTNIVDLNEKLNGFKIAIEEAKKWKTKKNSTISALKEKYEIVRNLQTQINQLYQSFSEKIRERKYVQESKSILKIKVEHINEKKKDLEKLIELKKDIENHINQINILLNNPLYEVEEYENKKNKINDDIGLEFKNFYNDDLENLVAECSNLIDDNIIEAAQNEEQIKKYLEDVDAKYNKINNIKFNEIAKVLNNVSNKKESLLELINEIKKYTYYHMINDLSSMLNKVQTVDEHLTPNMNSYLGLCNELKSYKEEILKKKNSIVQNDYINNGNYPDYGHDSKKLLEYGNNFLSKEKIILKFIEEMSKISDEVKTALPKYDNEAKKITPNSSGEYSQVKKIIEQIKEYTSEDYLNKCRKKLNDIKTEITDATKQIQDSNKSMENFKMLNNALQQYQSVNELVKNIINGKNVLDVLLSQSIQTIQNYDNVNEEIKNSSIETLNNKISMINSKLNTAAINDLETKLSSLKEYFISSKQKILENDEVYFDDLLQNINQIDQVQNLTNELNEQYISLKMDVEKSINDINKEIQNHQNGSSQMHGINEEIQNHQNGSSQMHGNTLDKTNEILSDNNSSETNYTNDDDTENNNKQKGYFDPKNSSYYAYAGVATLFVGIYCSIATQTNKNVDEASFSREVEYFDGVENWKYDHNDDIEIYLDENNYM</sequence>
<protein>
    <submittedName>
        <fullName evidence="4">Reticulocyte binding protein, putative</fullName>
    </submittedName>
</protein>
<dbReference type="EMBL" id="LR865385">
    <property type="protein sequence ID" value="CAD2088727.1"/>
    <property type="molecule type" value="Genomic_DNA"/>
</dbReference>
<feature type="compositionally biased region" description="Polar residues" evidence="2">
    <location>
        <begin position="1010"/>
        <end position="1029"/>
    </location>
</feature>
<name>A0A6V7S100_PLAVN</name>
<evidence type="ECO:0000256" key="1">
    <source>
        <dbReference type="SAM" id="Coils"/>
    </source>
</evidence>
<feature type="domain" description="Rh5 coiled-coil" evidence="3">
    <location>
        <begin position="120"/>
        <end position="375"/>
    </location>
</feature>
<evidence type="ECO:0000313" key="4">
    <source>
        <dbReference type="EMBL" id="CAD2088727.1"/>
    </source>
</evidence>
<dbReference type="AlphaFoldDB" id="A0A6V7S100"/>
<feature type="coiled-coil region" evidence="1">
    <location>
        <begin position="124"/>
        <end position="151"/>
    </location>
</feature>
<dbReference type="InterPro" id="IPR041668">
    <property type="entry name" value="Rh5_CC"/>
</dbReference>
<dbReference type="VEuPathDB" id="PlasmoDB:PVBDA_0700150"/>
<accession>A0A6V7S100</accession>
<reference evidence="4 5" key="1">
    <citation type="submission" date="2020-08" db="EMBL/GenBank/DDBJ databases">
        <authorList>
            <person name="Ramaprasad A."/>
        </authorList>
    </citation>
    <scope>NUCLEOTIDE SEQUENCE [LARGE SCALE GENOMIC DNA]</scope>
</reference>